<proteinExistence type="predicted"/>
<dbReference type="EMBL" id="RXIL01000172">
    <property type="protein sequence ID" value="RZN66117.1"/>
    <property type="molecule type" value="Genomic_DNA"/>
</dbReference>
<dbReference type="AlphaFoldDB" id="A0A520KUB1"/>
<dbReference type="Proteomes" id="UP000320766">
    <property type="component" value="Unassembled WGS sequence"/>
</dbReference>
<protein>
    <submittedName>
        <fullName evidence="1">DUF2113 domain-containing protein</fullName>
    </submittedName>
</protein>
<evidence type="ECO:0000313" key="2">
    <source>
        <dbReference type="Proteomes" id="UP000320766"/>
    </source>
</evidence>
<evidence type="ECO:0000313" key="1">
    <source>
        <dbReference type="EMBL" id="RZN66117.1"/>
    </source>
</evidence>
<gene>
    <name evidence="1" type="ORF">EF807_08800</name>
</gene>
<name>A0A520KUB1_9EURY</name>
<dbReference type="InterPro" id="IPR016762">
    <property type="entry name" value="Methan_mark_17"/>
</dbReference>
<dbReference type="Pfam" id="PF09886">
    <property type="entry name" value="DUF2113"/>
    <property type="match status" value="2"/>
</dbReference>
<accession>A0A520KUB1</accession>
<sequence>MNIAIDSDDEEGKVITRETIIDIVQDLNLTNVIEDVNVFVRPKEPVFIVLLSSKMGAYEQKNVRKNITDCLLRVIPEGFRVRKRIVDNNTFAIIASEDPIKGGWVKKAVKMMRDIQN</sequence>
<reference evidence="1 2" key="1">
    <citation type="journal article" date="2019" name="Nat. Microbiol.">
        <title>Wide diversity of methane and short-chain alkane metabolisms in uncultured archaea.</title>
        <authorList>
            <person name="Borrel G."/>
            <person name="Adam P.S."/>
            <person name="McKay L.J."/>
            <person name="Chen L.X."/>
            <person name="Sierra-Garcia I.N."/>
            <person name="Sieber C.M."/>
            <person name="Letourneur Q."/>
            <person name="Ghozlane A."/>
            <person name="Andersen G.L."/>
            <person name="Li W.J."/>
            <person name="Hallam S.J."/>
            <person name="Muyzer G."/>
            <person name="de Oliveira V.M."/>
            <person name="Inskeep W.P."/>
            <person name="Banfield J.F."/>
            <person name="Gribaldo S."/>
        </authorList>
    </citation>
    <scope>NUCLEOTIDE SEQUENCE [LARGE SCALE GENOMIC DNA]</scope>
    <source>
        <strain evidence="1">NM1b</strain>
    </source>
</reference>
<comment type="caution">
    <text evidence="1">The sequence shown here is derived from an EMBL/GenBank/DDBJ whole genome shotgun (WGS) entry which is preliminary data.</text>
</comment>
<organism evidence="1 2">
    <name type="scientific">Candidatus Methanolliviera hydrocarbonicum</name>
    <dbReference type="NCBI Taxonomy" id="2491085"/>
    <lineage>
        <taxon>Archaea</taxon>
        <taxon>Methanobacteriati</taxon>
        <taxon>Methanobacteriota</taxon>
        <taxon>Candidatus Methanoliparia</taxon>
        <taxon>Candidatus Methanoliparales</taxon>
        <taxon>Candidatus Methanollivieraceae</taxon>
        <taxon>Candidatus Methanolliviera</taxon>
    </lineage>
</organism>